<evidence type="ECO:0000313" key="6">
    <source>
        <dbReference type="EMBL" id="EKX40768.1"/>
    </source>
</evidence>
<reference evidence="6 8" key="1">
    <citation type="journal article" date="2012" name="Nature">
        <title>Algal genomes reveal evolutionary mosaicism and the fate of nucleomorphs.</title>
        <authorList>
            <consortium name="DOE Joint Genome Institute"/>
            <person name="Curtis B.A."/>
            <person name="Tanifuji G."/>
            <person name="Burki F."/>
            <person name="Gruber A."/>
            <person name="Irimia M."/>
            <person name="Maruyama S."/>
            <person name="Arias M.C."/>
            <person name="Ball S.G."/>
            <person name="Gile G.H."/>
            <person name="Hirakawa Y."/>
            <person name="Hopkins J.F."/>
            <person name="Kuo A."/>
            <person name="Rensing S.A."/>
            <person name="Schmutz J."/>
            <person name="Symeonidi A."/>
            <person name="Elias M."/>
            <person name="Eveleigh R.J."/>
            <person name="Herman E.K."/>
            <person name="Klute M.J."/>
            <person name="Nakayama T."/>
            <person name="Obornik M."/>
            <person name="Reyes-Prieto A."/>
            <person name="Armbrust E.V."/>
            <person name="Aves S.J."/>
            <person name="Beiko R.G."/>
            <person name="Coutinho P."/>
            <person name="Dacks J.B."/>
            <person name="Durnford D.G."/>
            <person name="Fast N.M."/>
            <person name="Green B.R."/>
            <person name="Grisdale C.J."/>
            <person name="Hempel F."/>
            <person name="Henrissat B."/>
            <person name="Hoppner M.P."/>
            <person name="Ishida K."/>
            <person name="Kim E."/>
            <person name="Koreny L."/>
            <person name="Kroth P.G."/>
            <person name="Liu Y."/>
            <person name="Malik S.B."/>
            <person name="Maier U.G."/>
            <person name="McRose D."/>
            <person name="Mock T."/>
            <person name="Neilson J.A."/>
            <person name="Onodera N.T."/>
            <person name="Poole A.M."/>
            <person name="Pritham E.J."/>
            <person name="Richards T.A."/>
            <person name="Rocap G."/>
            <person name="Roy S.W."/>
            <person name="Sarai C."/>
            <person name="Schaack S."/>
            <person name="Shirato S."/>
            <person name="Slamovits C.H."/>
            <person name="Spencer D.F."/>
            <person name="Suzuki S."/>
            <person name="Worden A.Z."/>
            <person name="Zauner S."/>
            <person name="Barry K."/>
            <person name="Bell C."/>
            <person name="Bharti A.K."/>
            <person name="Crow J.A."/>
            <person name="Grimwood J."/>
            <person name="Kramer R."/>
            <person name="Lindquist E."/>
            <person name="Lucas S."/>
            <person name="Salamov A."/>
            <person name="McFadden G.I."/>
            <person name="Lane C.E."/>
            <person name="Keeling P.J."/>
            <person name="Gray M.W."/>
            <person name="Grigoriev I.V."/>
            <person name="Archibald J.M."/>
        </authorList>
    </citation>
    <scope>NUCLEOTIDE SEQUENCE</scope>
    <source>
        <strain evidence="6 8">CCMP2712</strain>
    </source>
</reference>
<keyword evidence="5" id="KW-0378">Hydrolase</keyword>
<dbReference type="EC" id="3.1.1.96" evidence="2 5"/>
<dbReference type="GO" id="GO:0051500">
    <property type="term" value="F:D-tyrosyl-tRNA(Tyr) deacylase activity"/>
    <property type="evidence" value="ECO:0007669"/>
    <property type="project" value="TreeGrafter"/>
</dbReference>
<dbReference type="HOGENOM" id="CLU_076901_0_4_1"/>
<evidence type="ECO:0000256" key="2">
    <source>
        <dbReference type="ARBA" id="ARBA00013056"/>
    </source>
</evidence>
<dbReference type="eggNOG" id="KOG3323">
    <property type="taxonomic scope" value="Eukaryota"/>
</dbReference>
<dbReference type="Pfam" id="PF02580">
    <property type="entry name" value="Tyr_Deacylase"/>
    <property type="match status" value="1"/>
</dbReference>
<keyword evidence="5" id="KW-0694">RNA-binding</keyword>
<proteinExistence type="inferred from homology"/>
<dbReference type="PANTHER" id="PTHR10472:SF5">
    <property type="entry name" value="D-AMINOACYL-TRNA DEACYLASE 1"/>
    <property type="match status" value="1"/>
</dbReference>
<evidence type="ECO:0000256" key="3">
    <source>
        <dbReference type="ARBA" id="ARBA00047676"/>
    </source>
</evidence>
<dbReference type="RefSeq" id="XP_005827748.1">
    <property type="nucleotide sequence ID" value="XM_005827691.1"/>
</dbReference>
<dbReference type="GO" id="GO:0000049">
    <property type="term" value="F:tRNA binding"/>
    <property type="evidence" value="ECO:0007669"/>
    <property type="project" value="UniProtKB-KW"/>
</dbReference>
<dbReference type="PANTHER" id="PTHR10472">
    <property type="entry name" value="D-TYROSYL-TRNA TYR DEACYLASE"/>
    <property type="match status" value="1"/>
</dbReference>
<accession>L1IWZ8</accession>
<dbReference type="NCBIfam" id="TIGR00256">
    <property type="entry name" value="D-aminoacyl-tRNA deacylase"/>
    <property type="match status" value="1"/>
</dbReference>
<dbReference type="Gene3D" id="3.50.80.10">
    <property type="entry name" value="D-tyrosyl-tRNA(Tyr) deacylase"/>
    <property type="match status" value="1"/>
</dbReference>
<dbReference type="InterPro" id="IPR023509">
    <property type="entry name" value="DTD-like_sf"/>
</dbReference>
<dbReference type="OrthoDB" id="275783at2759"/>
<protein>
    <recommendedName>
        <fullName evidence="2 5">D-aminoacyl-tRNA deacylase</fullName>
        <ecNumber evidence="2 5">3.1.1.96</ecNumber>
    </recommendedName>
</protein>
<dbReference type="GO" id="GO:0005737">
    <property type="term" value="C:cytoplasm"/>
    <property type="evidence" value="ECO:0007669"/>
    <property type="project" value="UniProtKB-SubCell"/>
</dbReference>
<keyword evidence="8" id="KW-1185">Reference proteome</keyword>
<dbReference type="GeneID" id="17297542"/>
<dbReference type="Proteomes" id="UP000011087">
    <property type="component" value="Unassembled WGS sequence"/>
</dbReference>
<dbReference type="PaxDb" id="55529-EKX40768"/>
<dbReference type="OMA" id="WPDENDK"/>
<comment type="similarity">
    <text evidence="1 5">Belongs to the DTD family.</text>
</comment>
<comment type="subcellular location">
    <subcellularLocation>
        <location evidence="5">Cytoplasm</location>
    </subcellularLocation>
</comment>
<evidence type="ECO:0000313" key="8">
    <source>
        <dbReference type="Proteomes" id="UP000011087"/>
    </source>
</evidence>
<evidence type="ECO:0000313" key="7">
    <source>
        <dbReference type="EnsemblProtists" id="EKX40768"/>
    </source>
</evidence>
<name>L1IWZ8_GUITC</name>
<dbReference type="InterPro" id="IPR003732">
    <property type="entry name" value="Daa-tRNA_deacyls_DTD"/>
</dbReference>
<dbReference type="FunFam" id="3.50.80.10:FF:000001">
    <property type="entry name" value="D-aminoacyl-tRNA deacylase"/>
    <property type="match status" value="1"/>
</dbReference>
<dbReference type="SUPFAM" id="SSF69500">
    <property type="entry name" value="DTD-like"/>
    <property type="match status" value="1"/>
</dbReference>
<reference evidence="7" key="3">
    <citation type="submission" date="2016-03" db="UniProtKB">
        <authorList>
            <consortium name="EnsemblProtists"/>
        </authorList>
    </citation>
    <scope>IDENTIFICATION</scope>
</reference>
<comment type="catalytic activity">
    <reaction evidence="3">
        <text>glycyl-tRNA(Ala) + H2O = tRNA(Ala) + glycine + H(+)</text>
        <dbReference type="Rhea" id="RHEA:53744"/>
        <dbReference type="Rhea" id="RHEA-COMP:9657"/>
        <dbReference type="Rhea" id="RHEA-COMP:13640"/>
        <dbReference type="ChEBI" id="CHEBI:15377"/>
        <dbReference type="ChEBI" id="CHEBI:15378"/>
        <dbReference type="ChEBI" id="CHEBI:57305"/>
        <dbReference type="ChEBI" id="CHEBI:78442"/>
        <dbReference type="ChEBI" id="CHEBI:78522"/>
        <dbReference type="EC" id="3.1.1.96"/>
    </reaction>
</comment>
<dbReference type="KEGG" id="gtt:GUITHDRAFT_75286"/>
<keyword evidence="5" id="KW-0963">Cytoplasm</keyword>
<dbReference type="EnsemblProtists" id="EKX40768">
    <property type="protein sequence ID" value="EKX40768"/>
    <property type="gene ID" value="GUITHDRAFT_75286"/>
</dbReference>
<keyword evidence="5" id="KW-0820">tRNA-binding</keyword>
<evidence type="ECO:0000256" key="4">
    <source>
        <dbReference type="ARBA" id="ARBA00048018"/>
    </source>
</evidence>
<dbReference type="EMBL" id="JH993028">
    <property type="protein sequence ID" value="EKX40768.1"/>
    <property type="molecule type" value="Genomic_DNA"/>
</dbReference>
<sequence>MRCVIQRVTSASVKVDGETVSSIHRGLCVLVGLSTEDKRESLEWMSKKLLSVRFFEGEDGKMWKRNVQEIQGEILLVSQFTLHFRLVFMRSSDRHCTDSLQGSKVRTWIFQRACRQKLLERCTKVKDGKFGAKMEVEICNDGPVCACFISHSTHRAAGHNAD</sequence>
<reference evidence="8" key="2">
    <citation type="submission" date="2012-11" db="EMBL/GenBank/DDBJ databases">
        <authorList>
            <person name="Kuo A."/>
            <person name="Curtis B.A."/>
            <person name="Tanifuji G."/>
            <person name="Burki F."/>
            <person name="Gruber A."/>
            <person name="Irimia M."/>
            <person name="Maruyama S."/>
            <person name="Arias M.C."/>
            <person name="Ball S.G."/>
            <person name="Gile G.H."/>
            <person name="Hirakawa Y."/>
            <person name="Hopkins J.F."/>
            <person name="Rensing S.A."/>
            <person name="Schmutz J."/>
            <person name="Symeonidi A."/>
            <person name="Elias M."/>
            <person name="Eveleigh R.J."/>
            <person name="Herman E.K."/>
            <person name="Klute M.J."/>
            <person name="Nakayama T."/>
            <person name="Obornik M."/>
            <person name="Reyes-Prieto A."/>
            <person name="Armbrust E.V."/>
            <person name="Aves S.J."/>
            <person name="Beiko R.G."/>
            <person name="Coutinho P."/>
            <person name="Dacks J.B."/>
            <person name="Durnford D.G."/>
            <person name="Fast N.M."/>
            <person name="Green B.R."/>
            <person name="Grisdale C."/>
            <person name="Hempe F."/>
            <person name="Henrissat B."/>
            <person name="Hoppner M.P."/>
            <person name="Ishida K.-I."/>
            <person name="Kim E."/>
            <person name="Koreny L."/>
            <person name="Kroth P.G."/>
            <person name="Liu Y."/>
            <person name="Malik S.-B."/>
            <person name="Maier U.G."/>
            <person name="McRose D."/>
            <person name="Mock T."/>
            <person name="Neilson J.A."/>
            <person name="Onodera N.T."/>
            <person name="Poole A.M."/>
            <person name="Pritham E.J."/>
            <person name="Richards T.A."/>
            <person name="Rocap G."/>
            <person name="Roy S.W."/>
            <person name="Sarai C."/>
            <person name="Schaack S."/>
            <person name="Shirato S."/>
            <person name="Slamovits C.H."/>
            <person name="Spencer D.F."/>
            <person name="Suzuki S."/>
            <person name="Worden A.Z."/>
            <person name="Zauner S."/>
            <person name="Barry K."/>
            <person name="Bell C."/>
            <person name="Bharti A.K."/>
            <person name="Crow J.A."/>
            <person name="Grimwood J."/>
            <person name="Kramer R."/>
            <person name="Lindquist E."/>
            <person name="Lucas S."/>
            <person name="Salamov A."/>
            <person name="McFadden G.I."/>
            <person name="Lane C.E."/>
            <person name="Keeling P.J."/>
            <person name="Gray M.W."/>
            <person name="Grigoriev I.V."/>
            <person name="Archibald J.M."/>
        </authorList>
    </citation>
    <scope>NUCLEOTIDE SEQUENCE</scope>
    <source>
        <strain evidence="8">CCMP2712</strain>
    </source>
</reference>
<evidence type="ECO:0000256" key="5">
    <source>
        <dbReference type="RuleBase" id="RU003470"/>
    </source>
</evidence>
<organism evidence="6">
    <name type="scientific">Guillardia theta (strain CCMP2712)</name>
    <name type="common">Cryptophyte</name>
    <dbReference type="NCBI Taxonomy" id="905079"/>
    <lineage>
        <taxon>Eukaryota</taxon>
        <taxon>Cryptophyceae</taxon>
        <taxon>Pyrenomonadales</taxon>
        <taxon>Geminigeraceae</taxon>
        <taxon>Guillardia</taxon>
    </lineage>
</organism>
<dbReference type="AlphaFoldDB" id="L1IWZ8"/>
<gene>
    <name evidence="6" type="ORF">GUITHDRAFT_75286</name>
</gene>
<evidence type="ECO:0000256" key="1">
    <source>
        <dbReference type="ARBA" id="ARBA00009673"/>
    </source>
</evidence>
<comment type="catalytic activity">
    <reaction evidence="4">
        <text>a D-aminoacyl-tRNA + H2O = a tRNA + a D-alpha-amino acid + H(+)</text>
        <dbReference type="Rhea" id="RHEA:13953"/>
        <dbReference type="Rhea" id="RHEA-COMP:10123"/>
        <dbReference type="Rhea" id="RHEA-COMP:10124"/>
        <dbReference type="ChEBI" id="CHEBI:15377"/>
        <dbReference type="ChEBI" id="CHEBI:15378"/>
        <dbReference type="ChEBI" id="CHEBI:59871"/>
        <dbReference type="ChEBI" id="CHEBI:78442"/>
        <dbReference type="ChEBI" id="CHEBI:79333"/>
        <dbReference type="EC" id="3.1.1.96"/>
    </reaction>
</comment>